<gene>
    <name evidence="2" type="ordered locus">CENSYa_1102</name>
</gene>
<dbReference type="AlphaFoldDB" id="A0RWL4"/>
<name>A0RWL4_CENSY</name>
<evidence type="ECO:0000313" key="2">
    <source>
        <dbReference type="EMBL" id="ABK77731.1"/>
    </source>
</evidence>
<sequence length="184" mass="20170">MRFMPVFAKPVLLQLYICVVHHIPRPGRFRCSPRRAFHIPSFRYTHALAKPFAGAGPQVVQNPPDGLTKIRQGSPCLQMLDAGFMPLQASPCPGPGVFGMVPRDRVSSQHQVSMDMIFTECAAVSAWPWSAPGQPASSNPATRGTSPVHILNPGGAPQWNLPLKSPPYRMQQSAAPQKRKKVKN</sequence>
<dbReference type="EnsemblBacteria" id="ABK77731">
    <property type="protein sequence ID" value="ABK77731"/>
    <property type="gene ID" value="CENSYa_1102"/>
</dbReference>
<protein>
    <submittedName>
        <fullName evidence="2">Uncharacterized protein</fullName>
    </submittedName>
</protein>
<feature type="region of interest" description="Disordered" evidence="1">
    <location>
        <begin position="132"/>
        <end position="184"/>
    </location>
</feature>
<dbReference type="Proteomes" id="UP000000758">
    <property type="component" value="Chromosome"/>
</dbReference>
<keyword evidence="3" id="KW-1185">Reference proteome</keyword>
<accession>A0RWL4</accession>
<reference evidence="2 3" key="1">
    <citation type="journal article" date="2006" name="Proc. Natl. Acad. Sci. U.S.A.">
        <title>Genomic analysis of the uncultivated marine crenarchaeote Cenarchaeum symbiosum.</title>
        <authorList>
            <person name="Hallam S.J."/>
            <person name="Konstantinidis K.T."/>
            <person name="Putnam N."/>
            <person name="Schleper C."/>
            <person name="Watanabe Y."/>
            <person name="Sugahara J."/>
            <person name="Preston C."/>
            <person name="de la Torre J."/>
            <person name="Richardson P.M."/>
            <person name="DeLong E.F."/>
        </authorList>
    </citation>
    <scope>NUCLEOTIDE SEQUENCE [LARGE SCALE GENOMIC DNA]</scope>
    <source>
        <strain evidence="3">A</strain>
    </source>
</reference>
<dbReference type="HOGENOM" id="CLU_1465033_0_0_2"/>
<dbReference type="KEGG" id="csy:CENSYa_1102"/>
<dbReference type="EMBL" id="DP000238">
    <property type="protein sequence ID" value="ABK77731.1"/>
    <property type="molecule type" value="Genomic_DNA"/>
</dbReference>
<evidence type="ECO:0000313" key="3">
    <source>
        <dbReference type="Proteomes" id="UP000000758"/>
    </source>
</evidence>
<organism evidence="2 3">
    <name type="scientific">Cenarchaeum symbiosum (strain A)</name>
    <dbReference type="NCBI Taxonomy" id="414004"/>
    <lineage>
        <taxon>Archaea</taxon>
        <taxon>Nitrososphaerota</taxon>
        <taxon>Candidatus Cenarchaeales</taxon>
        <taxon>Candidatus Cenarchaeaceae</taxon>
        <taxon>Candidatus Cenarchaeum</taxon>
    </lineage>
</organism>
<proteinExistence type="predicted"/>
<evidence type="ECO:0000256" key="1">
    <source>
        <dbReference type="SAM" id="MobiDB-lite"/>
    </source>
</evidence>
<feature type="compositionally biased region" description="Polar residues" evidence="1">
    <location>
        <begin position="135"/>
        <end position="145"/>
    </location>
</feature>